<dbReference type="AlphaFoldDB" id="A0A4R3VCX1"/>
<protein>
    <submittedName>
        <fullName evidence="2">Phage-related baseplate assembly protein</fullName>
    </submittedName>
</protein>
<keyword evidence="3" id="KW-1185">Reference proteome</keyword>
<evidence type="ECO:0000313" key="3">
    <source>
        <dbReference type="Proteomes" id="UP000294692"/>
    </source>
</evidence>
<evidence type="ECO:0000259" key="1">
    <source>
        <dbReference type="Pfam" id="PF26078"/>
    </source>
</evidence>
<dbReference type="OrthoDB" id="9793802at2"/>
<dbReference type="InterPro" id="IPR058531">
    <property type="entry name" value="Baseplate_J_M"/>
</dbReference>
<dbReference type="InterPro" id="IPR052726">
    <property type="entry name" value="Phage_Baseplate_Hub"/>
</dbReference>
<evidence type="ECO:0000313" key="2">
    <source>
        <dbReference type="EMBL" id="TCV00515.1"/>
    </source>
</evidence>
<dbReference type="EMBL" id="SMBX01000003">
    <property type="protein sequence ID" value="TCV00515.1"/>
    <property type="molecule type" value="Genomic_DNA"/>
</dbReference>
<dbReference type="Pfam" id="PF26078">
    <property type="entry name" value="Baseplate_J_M"/>
    <property type="match status" value="1"/>
</dbReference>
<reference evidence="2 3" key="1">
    <citation type="submission" date="2019-03" db="EMBL/GenBank/DDBJ databases">
        <title>Genomic Encyclopedia of Type Strains, Phase IV (KMG-IV): sequencing the most valuable type-strain genomes for metagenomic binning, comparative biology and taxonomic classification.</title>
        <authorList>
            <person name="Goeker M."/>
        </authorList>
    </citation>
    <scope>NUCLEOTIDE SEQUENCE [LARGE SCALE GENOMIC DNA]</scope>
    <source>
        <strain evidence="2 3">DSM 100048</strain>
    </source>
</reference>
<feature type="domain" description="Baseplate J-like central" evidence="1">
    <location>
        <begin position="141"/>
        <end position="212"/>
    </location>
</feature>
<accession>A0A4R3VCX1</accession>
<dbReference type="PIRSF" id="PIRSF020481">
    <property type="entry name" value="BAP"/>
    <property type="match status" value="1"/>
</dbReference>
<name>A0A4R3VCX1_9BURK</name>
<dbReference type="PANTHER" id="PTHR35862:SF1">
    <property type="entry name" value="FELS-2 PROPHAGE PROTEIN"/>
    <property type="match status" value="1"/>
</dbReference>
<organism evidence="2 3">
    <name type="scientific">Paracandidimonas soli</name>
    <dbReference type="NCBI Taxonomy" id="1917182"/>
    <lineage>
        <taxon>Bacteria</taxon>
        <taxon>Pseudomonadati</taxon>
        <taxon>Pseudomonadota</taxon>
        <taxon>Betaproteobacteria</taxon>
        <taxon>Burkholderiales</taxon>
        <taxon>Alcaligenaceae</taxon>
        <taxon>Paracandidimonas</taxon>
    </lineage>
</organism>
<proteinExistence type="predicted"/>
<gene>
    <name evidence="2" type="ORF">EV686_10395</name>
</gene>
<comment type="caution">
    <text evidence="2">The sequence shown here is derived from an EMBL/GenBank/DDBJ whole genome shotgun (WGS) entry which is preliminary data.</text>
</comment>
<dbReference type="PANTHER" id="PTHR35862">
    <property type="entry name" value="FELS-2 PROPHAGE PROTEIN"/>
    <property type="match status" value="1"/>
</dbReference>
<sequence length="308" mass="34284">MSIVTSPIDLSLLPAPDALQVVDFEEIYASRKQRLVDLFPPEVQGEVYETLALESEPMSKLLQENSYREMVIRQRVNDCVRRVLLAFAKGTDLDHLGARYYVKRLVVQAADPNASPPLPLIMEDDDAYLERIQDAYEGLSVAGPRGAYEFHTRSADGRVVDARAISPAPCDVEVYVLSFEGDGTASQELLDVVAAALNDEEIRPLGDRVMVLSSDIVPYQIKAKLHMKSAGPGRKQAVELARELTAAHAHRRKRQGWSVWLSKLDSLMHVEGVERVEIIEPAEDIELLESQAAYCTGIDIRDAEEAEE</sequence>
<dbReference type="Proteomes" id="UP000294692">
    <property type="component" value="Unassembled WGS sequence"/>
</dbReference>
<dbReference type="RefSeq" id="WP_132475093.1">
    <property type="nucleotide sequence ID" value="NZ_JBHRVM010000001.1"/>
</dbReference>
<dbReference type="InterPro" id="IPR014507">
    <property type="entry name" value="Baseplate_assembly_J_pred"/>
</dbReference>